<evidence type="ECO:0008006" key="5">
    <source>
        <dbReference type="Google" id="ProtNLM"/>
    </source>
</evidence>
<feature type="region of interest" description="Disordered" evidence="1">
    <location>
        <begin position="1"/>
        <end position="58"/>
    </location>
</feature>
<accession>A0A1E3R533</accession>
<feature type="transmembrane region" description="Helical" evidence="2">
    <location>
        <begin position="71"/>
        <end position="94"/>
    </location>
</feature>
<organism evidence="3 4">
    <name type="scientific">Mycolicibacterium holsaticum</name>
    <dbReference type="NCBI Taxonomy" id="152142"/>
    <lineage>
        <taxon>Bacteria</taxon>
        <taxon>Bacillati</taxon>
        <taxon>Actinomycetota</taxon>
        <taxon>Actinomycetes</taxon>
        <taxon>Mycobacteriales</taxon>
        <taxon>Mycobacteriaceae</taxon>
        <taxon>Mycolicibacterium</taxon>
    </lineage>
</organism>
<dbReference type="RefSeq" id="WP_069407718.1">
    <property type="nucleotide sequence ID" value="NZ_MIGZ01000213.1"/>
</dbReference>
<name>A0A1E3R533_9MYCO</name>
<keyword evidence="2" id="KW-0472">Membrane</keyword>
<protein>
    <recommendedName>
        <fullName evidence="5">DUF3060 domain-containing protein</fullName>
    </recommendedName>
</protein>
<evidence type="ECO:0000256" key="1">
    <source>
        <dbReference type="SAM" id="MobiDB-lite"/>
    </source>
</evidence>
<keyword evidence="4" id="KW-1185">Reference proteome</keyword>
<dbReference type="InterPro" id="IPR021417">
    <property type="entry name" value="DUF3060"/>
</dbReference>
<dbReference type="EMBL" id="MIGZ01000213">
    <property type="protein sequence ID" value="ODQ85025.1"/>
    <property type="molecule type" value="Genomic_DNA"/>
</dbReference>
<reference evidence="4" key="1">
    <citation type="submission" date="2016-09" db="EMBL/GenBank/DDBJ databases">
        <authorList>
            <person name="Greninger A.L."/>
            <person name="Jerome K.R."/>
            <person name="Mcnair B."/>
            <person name="Wallis C."/>
            <person name="Fang F."/>
        </authorList>
    </citation>
    <scope>NUCLEOTIDE SEQUENCE [LARGE SCALE GENOMIC DNA]</scope>
    <source>
        <strain evidence="4">M7</strain>
    </source>
</reference>
<dbReference type="AlphaFoldDB" id="A0A1E3R533"/>
<evidence type="ECO:0000313" key="4">
    <source>
        <dbReference type="Proteomes" id="UP000094243"/>
    </source>
</evidence>
<dbReference type="OrthoDB" id="4697236at2"/>
<evidence type="ECO:0000256" key="2">
    <source>
        <dbReference type="SAM" id="Phobius"/>
    </source>
</evidence>
<comment type="caution">
    <text evidence="3">The sequence shown here is derived from an EMBL/GenBank/DDBJ whole genome shotgun (WGS) entry which is preliminary data.</text>
</comment>
<keyword evidence="2" id="KW-1133">Transmembrane helix</keyword>
<proteinExistence type="predicted"/>
<evidence type="ECO:0000313" key="3">
    <source>
        <dbReference type="EMBL" id="ODQ85025.1"/>
    </source>
</evidence>
<dbReference type="Pfam" id="PF11259">
    <property type="entry name" value="DUF3060"/>
    <property type="match status" value="1"/>
</dbReference>
<keyword evidence="2" id="KW-0812">Transmembrane</keyword>
<dbReference type="Proteomes" id="UP000094243">
    <property type="component" value="Unassembled WGS sequence"/>
</dbReference>
<sequence>MNPQDDDPEARIRQLEQMRSGPGAVELGTTQPTQPTQMPPPAYPNPDGASPYGAPPFGVSYPQGPRHGVPVGLIFGIIAVGVLAVFGVVGAIVWNMSTETPARVGTGVAGGGGLLDPGPAVEVPDIDIPAVEPMLPGNESVVTAPPGGKLSVAGVDGTKTVECDDSEINVSGVNNTVTITGHCAMVTVSGVENQVSLDSADAITVSGFDNGVIYHFGEPEINVSSRNSVAQG</sequence>
<gene>
    <name evidence="3" type="ORF">BHQ17_24880</name>
</gene>